<evidence type="ECO:0000313" key="3">
    <source>
        <dbReference type="EMBL" id="CAD8193866.1"/>
    </source>
</evidence>
<dbReference type="PANTHER" id="PTHR31398">
    <property type="entry name" value="MEIOTIC NUCLEAR DIVISION PROTEIN 1 HOMOLOG"/>
    <property type="match status" value="1"/>
</dbReference>
<reference evidence="3" key="1">
    <citation type="submission" date="2021-01" db="EMBL/GenBank/DDBJ databases">
        <authorList>
            <consortium name="Genoscope - CEA"/>
            <person name="William W."/>
        </authorList>
    </citation>
    <scope>NUCLEOTIDE SEQUENCE</scope>
</reference>
<feature type="transmembrane region" description="Helical" evidence="2">
    <location>
        <begin position="336"/>
        <end position="358"/>
    </location>
</feature>
<sequence>MITQIQEILRQVDIFGQSISLSFRQREKYQTSFGGFLSMCMIATIISFFYSNILSFLNMTSVTSNEQLVFEDSPELLILDPSSFMFAIQIEQQDFINNPFFNVTIEQRHYRRYDNGTQYKFPSQYIDLVQCTYNHFQIIFEKYNIKFEEQYNKLNISNFLCPNLNNENSLNLTVGGTWASTDYYFLKFSVKNCVNDSESTFSWKPTCKSPEQIKEATQNWGSFRFQLYQINYLVNAQKPKDYIQPLLSTDTFYSFVPNTMFIQSDIFFRYKEVNSDRGILMYPDIEKEIYPYREHGDQRDQISINYLTQNNYGAFYFSRSPYKYIIQRDFMRLDELLSYLGGFTQFMIVIVGIFVSIYNREHLKISMANDLYEFDMSLKKQNTKQSHLSNIITKAKQKLIFQKRQSKKQIDSIGQSPNLCLNINQQNEGIENDQNENQNYQKKILNTNQTVPDKPMITQMKNQVSKYFDQFCHYMKKKYKVKIGLRMIISSFLPFDCLKNDDGIVVEKAINQVNKELDIEYILKQLHEIQKFKKILLDSNQIGIFNFSQKPIIALYQDSQMRRRTKIIVADIDTKSQEFALFKQFNDLVNAYHQIQKQEMKGEYQLINFNQRLLELLGSSLSQILEKEIALKEEMIFCEEDKIDQFPSNQG</sequence>
<dbReference type="GO" id="GO:0005634">
    <property type="term" value="C:nucleus"/>
    <property type="evidence" value="ECO:0007669"/>
    <property type="project" value="TreeGrafter"/>
</dbReference>
<keyword evidence="2" id="KW-0812">Transmembrane</keyword>
<dbReference type="OrthoDB" id="294182at2759"/>
<keyword evidence="4" id="KW-1185">Reference proteome</keyword>
<keyword evidence="2" id="KW-1133">Transmembrane helix</keyword>
<evidence type="ECO:0000256" key="2">
    <source>
        <dbReference type="SAM" id="Phobius"/>
    </source>
</evidence>
<name>A0A8S1X5T8_9CILI</name>
<proteinExistence type="predicted"/>
<evidence type="ECO:0000256" key="1">
    <source>
        <dbReference type="SAM" id="Coils"/>
    </source>
</evidence>
<dbReference type="EMBL" id="CAJJDO010000105">
    <property type="protein sequence ID" value="CAD8193866.1"/>
    <property type="molecule type" value="Genomic_DNA"/>
</dbReference>
<gene>
    <name evidence="3" type="ORF">PPENT_87.1.T1050082</name>
</gene>
<protein>
    <recommendedName>
        <fullName evidence="5">Transmembrane protein</fullName>
    </recommendedName>
</protein>
<organism evidence="3 4">
    <name type="scientific">Paramecium pentaurelia</name>
    <dbReference type="NCBI Taxonomy" id="43138"/>
    <lineage>
        <taxon>Eukaryota</taxon>
        <taxon>Sar</taxon>
        <taxon>Alveolata</taxon>
        <taxon>Ciliophora</taxon>
        <taxon>Intramacronucleata</taxon>
        <taxon>Oligohymenophorea</taxon>
        <taxon>Peniculida</taxon>
        <taxon>Parameciidae</taxon>
        <taxon>Paramecium</taxon>
    </lineage>
</organism>
<accession>A0A8S1X5T8</accession>
<feature type="transmembrane region" description="Helical" evidence="2">
    <location>
        <begin position="33"/>
        <end position="57"/>
    </location>
</feature>
<evidence type="ECO:0000313" key="4">
    <source>
        <dbReference type="Proteomes" id="UP000689195"/>
    </source>
</evidence>
<evidence type="ECO:0008006" key="5">
    <source>
        <dbReference type="Google" id="ProtNLM"/>
    </source>
</evidence>
<keyword evidence="2" id="KW-0472">Membrane</keyword>
<feature type="coiled-coil region" evidence="1">
    <location>
        <begin position="423"/>
        <end position="450"/>
    </location>
</feature>
<keyword evidence="1" id="KW-0175">Coiled coil</keyword>
<comment type="caution">
    <text evidence="3">The sequence shown here is derived from an EMBL/GenBank/DDBJ whole genome shotgun (WGS) entry which is preliminary data.</text>
</comment>
<dbReference type="GO" id="GO:0007131">
    <property type="term" value="P:reciprocal meiotic recombination"/>
    <property type="evidence" value="ECO:0007669"/>
    <property type="project" value="TreeGrafter"/>
</dbReference>
<dbReference type="AlphaFoldDB" id="A0A8S1X5T8"/>
<dbReference type="Proteomes" id="UP000689195">
    <property type="component" value="Unassembled WGS sequence"/>
</dbReference>
<dbReference type="PANTHER" id="PTHR31398:SF0">
    <property type="entry name" value="MEIOTIC NUCLEAR DIVISION PROTEIN 1 HOMOLOG"/>
    <property type="match status" value="1"/>
</dbReference>